<sequence>MNQIYKSVQNLVRTLRLFMWSQGYAVYFRSNFWMNQSPDFIENKLAPTFIEYPLHQASVSLVSEKAQALGSLRTSYVICVIGHGIHFPFIRDLASNYLITNKIPNRFKNNTPGKDWFYQTPLYGFRAYKR</sequence>
<comment type="caution">
    <text evidence="1">The sequence shown here is derived from an EMBL/GenBank/DDBJ whole genome shotgun (WGS) entry which is preliminary data.</text>
</comment>
<dbReference type="Proteomes" id="UP000276133">
    <property type="component" value="Unassembled WGS sequence"/>
</dbReference>
<name>A0A3M7QFD3_BRAPC</name>
<proteinExistence type="predicted"/>
<evidence type="ECO:0000313" key="2">
    <source>
        <dbReference type="Proteomes" id="UP000276133"/>
    </source>
</evidence>
<organism evidence="1 2">
    <name type="scientific">Brachionus plicatilis</name>
    <name type="common">Marine rotifer</name>
    <name type="synonym">Brachionus muelleri</name>
    <dbReference type="NCBI Taxonomy" id="10195"/>
    <lineage>
        <taxon>Eukaryota</taxon>
        <taxon>Metazoa</taxon>
        <taxon>Spiralia</taxon>
        <taxon>Gnathifera</taxon>
        <taxon>Rotifera</taxon>
        <taxon>Eurotatoria</taxon>
        <taxon>Monogononta</taxon>
        <taxon>Pseudotrocha</taxon>
        <taxon>Ploima</taxon>
        <taxon>Brachionidae</taxon>
        <taxon>Brachionus</taxon>
    </lineage>
</organism>
<evidence type="ECO:0000313" key="1">
    <source>
        <dbReference type="EMBL" id="RNA09973.1"/>
    </source>
</evidence>
<keyword evidence="2" id="KW-1185">Reference proteome</keyword>
<gene>
    <name evidence="1" type="ORF">BpHYR1_048376</name>
</gene>
<accession>A0A3M7QFD3</accession>
<reference evidence="1 2" key="1">
    <citation type="journal article" date="2018" name="Sci. Rep.">
        <title>Genomic signatures of local adaptation to the degree of environmental predictability in rotifers.</title>
        <authorList>
            <person name="Franch-Gras L."/>
            <person name="Hahn C."/>
            <person name="Garcia-Roger E.M."/>
            <person name="Carmona M.J."/>
            <person name="Serra M."/>
            <person name="Gomez A."/>
        </authorList>
    </citation>
    <scope>NUCLEOTIDE SEQUENCE [LARGE SCALE GENOMIC DNA]</scope>
    <source>
        <strain evidence="1">HYR1</strain>
    </source>
</reference>
<dbReference type="AlphaFoldDB" id="A0A3M7QFD3"/>
<protein>
    <submittedName>
        <fullName evidence="1">Uncharacterized protein</fullName>
    </submittedName>
</protein>
<dbReference type="EMBL" id="REGN01006323">
    <property type="protein sequence ID" value="RNA09973.1"/>
    <property type="molecule type" value="Genomic_DNA"/>
</dbReference>